<dbReference type="InterPro" id="IPR050411">
    <property type="entry name" value="AlphaKG_dependent_hydroxylases"/>
</dbReference>
<dbReference type="RefSeq" id="WP_182659717.1">
    <property type="nucleotide sequence ID" value="NZ_VKHS01000002.1"/>
</dbReference>
<evidence type="ECO:0000259" key="6">
    <source>
        <dbReference type="Pfam" id="PF02668"/>
    </source>
</evidence>
<feature type="compositionally biased region" description="Basic and acidic residues" evidence="5">
    <location>
        <begin position="94"/>
        <end position="108"/>
    </location>
</feature>
<dbReference type="Gene3D" id="3.60.130.10">
    <property type="entry name" value="Clavaminate synthase-like"/>
    <property type="match status" value="1"/>
</dbReference>
<keyword evidence="3" id="KW-0408">Iron</keyword>
<feature type="region of interest" description="Disordered" evidence="5">
    <location>
        <begin position="94"/>
        <end position="158"/>
    </location>
</feature>
<comment type="cofactor">
    <cofactor evidence="1">
        <name>Fe(2+)</name>
        <dbReference type="ChEBI" id="CHEBI:29033"/>
    </cofactor>
</comment>
<evidence type="ECO:0000256" key="1">
    <source>
        <dbReference type="ARBA" id="ARBA00001954"/>
    </source>
</evidence>
<reference evidence="8" key="1">
    <citation type="submission" date="2019-10" db="EMBL/GenBank/DDBJ databases">
        <title>Streptomyces sp. nov., a novel actinobacterium isolated from alkaline environment.</title>
        <authorList>
            <person name="Golinska P."/>
        </authorList>
    </citation>
    <scope>NUCLEOTIDE SEQUENCE [LARGE SCALE GENOMIC DNA]</scope>
    <source>
        <strain evidence="8">DSM 42108</strain>
    </source>
</reference>
<comment type="caution">
    <text evidence="7">The sequence shown here is derived from an EMBL/GenBank/DDBJ whole genome shotgun (WGS) entry which is preliminary data.</text>
</comment>
<dbReference type="InterPro" id="IPR042098">
    <property type="entry name" value="TauD-like_sf"/>
</dbReference>
<organism evidence="7 8">
    <name type="scientific">Streptomyces calidiresistens</name>
    <dbReference type="NCBI Taxonomy" id="1485586"/>
    <lineage>
        <taxon>Bacteria</taxon>
        <taxon>Bacillati</taxon>
        <taxon>Actinomycetota</taxon>
        <taxon>Actinomycetes</taxon>
        <taxon>Kitasatosporales</taxon>
        <taxon>Streptomycetaceae</taxon>
        <taxon>Streptomyces</taxon>
    </lineage>
</organism>
<evidence type="ECO:0000256" key="5">
    <source>
        <dbReference type="SAM" id="MobiDB-lite"/>
    </source>
</evidence>
<evidence type="ECO:0000313" key="7">
    <source>
        <dbReference type="EMBL" id="MBB0228006.1"/>
    </source>
</evidence>
<dbReference type="PANTHER" id="PTHR10696">
    <property type="entry name" value="GAMMA-BUTYROBETAINE HYDROXYLASE-RELATED"/>
    <property type="match status" value="1"/>
</dbReference>
<keyword evidence="2" id="KW-0560">Oxidoreductase</keyword>
<dbReference type="EMBL" id="VKHS01000002">
    <property type="protein sequence ID" value="MBB0228006.1"/>
    <property type="molecule type" value="Genomic_DNA"/>
</dbReference>
<dbReference type="SUPFAM" id="SSF51197">
    <property type="entry name" value="Clavaminate synthase-like"/>
    <property type="match status" value="1"/>
</dbReference>
<gene>
    <name evidence="7" type="ORF">FOE67_00380</name>
</gene>
<dbReference type="GO" id="GO:0016491">
    <property type="term" value="F:oxidoreductase activity"/>
    <property type="evidence" value="ECO:0007669"/>
    <property type="project" value="UniProtKB-KW"/>
</dbReference>
<dbReference type="Pfam" id="PF02668">
    <property type="entry name" value="TauD"/>
    <property type="match status" value="1"/>
</dbReference>
<evidence type="ECO:0000256" key="2">
    <source>
        <dbReference type="ARBA" id="ARBA00023002"/>
    </source>
</evidence>
<keyword evidence="8" id="KW-1185">Reference proteome</keyword>
<sequence length="461" mass="50809">MENKIHHVRDVTFGEDASRIRTGHGPQNASTLRSVAMNYLRTMGGFLADAERRIALSPHKTPRTSSAYPLSCDFAEELDIAPALSSFRRACRRPEEHPAVRSLISDRTRRAHLNQQPGHPGEPDGRSGEATNGTPPSAASTPPGPPYNLRSHMMPPTIPSPKESAFDWLLDAADHIRSTVRTRGAALIRGLPIREPGDLTIVRKFLGVQPYQATELFGQRTAYGDGVASPIEWPADRELCPYQEETFSAVVPSIALTACARPPETGGEACLSDSRELLHHLPDELVRRFQELGWTLTRVFREEFGMKWREAFGVDSHDALIELLPQIGIDHGRVSNGGLRTVRRRRATVVHPQTGEECWFNQVAFFNSASVEPRALAVLRRAFGPDIPMETGYGDGSPLTEDEVSAIQDAYAKTSAAVRWQAGDLIVTDNVLTAQGRRPYTGNPLFFTYLGDPIPVNPLVS</sequence>
<evidence type="ECO:0000256" key="4">
    <source>
        <dbReference type="ARBA" id="ARBA00023194"/>
    </source>
</evidence>
<dbReference type="InterPro" id="IPR003819">
    <property type="entry name" value="TauD/TfdA-like"/>
</dbReference>
<protein>
    <recommendedName>
        <fullName evidence="6">TauD/TfdA-like domain-containing protein</fullName>
    </recommendedName>
</protein>
<keyword evidence="4" id="KW-0045">Antibiotic biosynthesis</keyword>
<dbReference type="AlphaFoldDB" id="A0A7W3XUS1"/>
<accession>A0A7W3XUS1</accession>
<feature type="domain" description="TauD/TfdA-like" evidence="6">
    <location>
        <begin position="172"/>
        <end position="442"/>
    </location>
</feature>
<dbReference type="Proteomes" id="UP000530234">
    <property type="component" value="Unassembled WGS sequence"/>
</dbReference>
<proteinExistence type="predicted"/>
<evidence type="ECO:0000256" key="3">
    <source>
        <dbReference type="ARBA" id="ARBA00023004"/>
    </source>
</evidence>
<dbReference type="GO" id="GO:0017000">
    <property type="term" value="P:antibiotic biosynthetic process"/>
    <property type="evidence" value="ECO:0007669"/>
    <property type="project" value="UniProtKB-KW"/>
</dbReference>
<name>A0A7W3XUS1_9ACTN</name>
<dbReference type="PANTHER" id="PTHR10696:SF56">
    <property type="entry name" value="TAUD_TFDA-LIKE DOMAIN-CONTAINING PROTEIN"/>
    <property type="match status" value="1"/>
</dbReference>
<evidence type="ECO:0000313" key="8">
    <source>
        <dbReference type="Proteomes" id="UP000530234"/>
    </source>
</evidence>